<evidence type="ECO:0000313" key="3">
    <source>
        <dbReference type="Proteomes" id="UP000276741"/>
    </source>
</evidence>
<reference evidence="2" key="4">
    <citation type="submission" date="2020-09" db="EMBL/GenBank/DDBJ databases">
        <authorList>
            <person name="Sun Q."/>
            <person name="Ohkuma M."/>
        </authorList>
    </citation>
    <scope>NUCLEOTIDE SEQUENCE</scope>
    <source>
        <strain evidence="2">JCM 31740</strain>
    </source>
</reference>
<organism evidence="1 3">
    <name type="scientific">Sulfodiicoccus acidiphilus</name>
    <dbReference type="NCBI Taxonomy" id="1670455"/>
    <lineage>
        <taxon>Archaea</taxon>
        <taxon>Thermoproteota</taxon>
        <taxon>Thermoprotei</taxon>
        <taxon>Sulfolobales</taxon>
        <taxon>Sulfolobaceae</taxon>
        <taxon>Sulfodiicoccus</taxon>
    </lineage>
</organism>
<evidence type="ECO:0000313" key="1">
    <source>
        <dbReference type="EMBL" id="BBD72091.1"/>
    </source>
</evidence>
<dbReference type="Proteomes" id="UP000616143">
    <property type="component" value="Unassembled WGS sequence"/>
</dbReference>
<keyword evidence="3" id="KW-1185">Reference proteome</keyword>
<accession>A0A348B1N9</accession>
<protein>
    <submittedName>
        <fullName evidence="1">Uncharacterized protein</fullName>
    </submittedName>
</protein>
<reference evidence="3" key="2">
    <citation type="submission" date="2018-04" db="EMBL/GenBank/DDBJ databases">
        <title>Complete genome sequence of Sulfodiicoccus acidiphilus strain HS-1.</title>
        <authorList>
            <person name="Sakai H.D."/>
            <person name="Kurosawa N."/>
        </authorList>
    </citation>
    <scope>NUCLEOTIDE SEQUENCE [LARGE SCALE GENOMIC DNA]</scope>
    <source>
        <strain evidence="3">HS-1</strain>
    </source>
</reference>
<dbReference type="EMBL" id="AP018553">
    <property type="protein sequence ID" value="BBD72091.1"/>
    <property type="molecule type" value="Genomic_DNA"/>
</dbReference>
<dbReference type="AlphaFoldDB" id="A0A348B1N9"/>
<name>A0A348B1N9_9CREN</name>
<dbReference type="Proteomes" id="UP000276741">
    <property type="component" value="Chromosome"/>
</dbReference>
<gene>
    <name evidence="2" type="ORF">GCM10007116_22020</name>
    <name evidence="1" type="ORF">HS1genome_0480</name>
</gene>
<reference evidence="1" key="3">
    <citation type="journal article" date="2019" name="BMC Res. Notes">
        <title>Complete genome sequence of the Sulfodiicoccus acidiphilus strain HS-1T, the first crenarchaeon that lacks polB3, isolated from an acidic hot spring in Ohwaku-dani, Hakone, Japan.</title>
        <authorList>
            <person name="Sakai H.D."/>
            <person name="Kurosawa N."/>
        </authorList>
    </citation>
    <scope>NUCLEOTIDE SEQUENCE</scope>
    <source>
        <strain evidence="1">HS-1</strain>
    </source>
</reference>
<dbReference type="GeneID" id="38665986"/>
<dbReference type="OrthoDB" id="39559at2157"/>
<reference evidence="2" key="1">
    <citation type="journal article" date="2014" name="Int. J. Syst. Evol. Microbiol.">
        <title>Complete genome sequence of Corynebacterium casei LMG S-19264T (=DSM 44701T), isolated from a smear-ripened cheese.</title>
        <authorList>
            <consortium name="US DOE Joint Genome Institute (JGI-PGF)"/>
            <person name="Walter F."/>
            <person name="Albersmeier A."/>
            <person name="Kalinowski J."/>
            <person name="Ruckert C."/>
        </authorList>
    </citation>
    <scope>NUCLEOTIDE SEQUENCE</scope>
    <source>
        <strain evidence="2">JCM 31740</strain>
    </source>
</reference>
<dbReference type="EMBL" id="BMQS01000032">
    <property type="protein sequence ID" value="GGU05086.1"/>
    <property type="molecule type" value="Genomic_DNA"/>
</dbReference>
<dbReference type="RefSeq" id="WP_126449396.1">
    <property type="nucleotide sequence ID" value="NZ_AP018553.1"/>
</dbReference>
<dbReference type="KEGG" id="sacd:HS1genome_0480"/>
<evidence type="ECO:0000313" key="2">
    <source>
        <dbReference type="EMBL" id="GGU05086.1"/>
    </source>
</evidence>
<sequence>MGSLLFLLALLPLPILSYAWGATYRKLTRGAMEYVGENFNEVLLTIAPRKSVKVGVEGRCAIVVEGANSWVTIRLNGGPREKVFKLRLLNFTGELELINESFALPCSLRLRSTGPIRRGE</sequence>
<proteinExistence type="predicted"/>